<keyword evidence="3" id="KW-1185">Reference proteome</keyword>
<gene>
    <name evidence="2" type="ORF">GCM10011394_27430</name>
</gene>
<evidence type="ECO:0000313" key="2">
    <source>
        <dbReference type="EMBL" id="GGK16731.1"/>
    </source>
</evidence>
<dbReference type="EMBL" id="BMME01000002">
    <property type="protein sequence ID" value="GGK16731.1"/>
    <property type="molecule type" value="Genomic_DNA"/>
</dbReference>
<comment type="caution">
    <text evidence="2">The sequence shown here is derived from an EMBL/GenBank/DDBJ whole genome shotgun (WGS) entry which is preliminary data.</text>
</comment>
<evidence type="ECO:0000256" key="1">
    <source>
        <dbReference type="SAM" id="Phobius"/>
    </source>
</evidence>
<organism evidence="2 3">
    <name type="scientific">Luteimonas terricola</name>
    <dbReference type="NCBI Taxonomy" id="645597"/>
    <lineage>
        <taxon>Bacteria</taxon>
        <taxon>Pseudomonadati</taxon>
        <taxon>Pseudomonadota</taxon>
        <taxon>Gammaproteobacteria</taxon>
        <taxon>Lysobacterales</taxon>
        <taxon>Lysobacteraceae</taxon>
        <taxon>Luteimonas</taxon>
    </lineage>
</organism>
<keyword evidence="1" id="KW-0472">Membrane</keyword>
<name>A0ABQ2EQ36_9GAMM</name>
<feature type="transmembrane region" description="Helical" evidence="1">
    <location>
        <begin position="71"/>
        <end position="91"/>
    </location>
</feature>
<feature type="transmembrane region" description="Helical" evidence="1">
    <location>
        <begin position="214"/>
        <end position="232"/>
    </location>
</feature>
<keyword evidence="1" id="KW-0812">Transmembrane</keyword>
<protein>
    <submittedName>
        <fullName evidence="2">Uncharacterized protein</fullName>
    </submittedName>
</protein>
<dbReference type="Proteomes" id="UP000599009">
    <property type="component" value="Unassembled WGS sequence"/>
</dbReference>
<accession>A0ABQ2EQ36</accession>
<proteinExistence type="predicted"/>
<feature type="transmembrane region" description="Helical" evidence="1">
    <location>
        <begin position="129"/>
        <end position="147"/>
    </location>
</feature>
<feature type="transmembrane region" description="Helical" evidence="1">
    <location>
        <begin position="167"/>
        <end position="194"/>
    </location>
</feature>
<reference evidence="3" key="1">
    <citation type="journal article" date="2019" name="Int. J. Syst. Evol. Microbiol.">
        <title>The Global Catalogue of Microorganisms (GCM) 10K type strain sequencing project: providing services to taxonomists for standard genome sequencing and annotation.</title>
        <authorList>
            <consortium name="The Broad Institute Genomics Platform"/>
            <consortium name="The Broad Institute Genome Sequencing Center for Infectious Disease"/>
            <person name="Wu L."/>
            <person name="Ma J."/>
        </authorList>
    </citation>
    <scope>NUCLEOTIDE SEQUENCE [LARGE SCALE GENOMIC DNA]</scope>
    <source>
        <strain evidence="3">CGMCC 1.8985</strain>
    </source>
</reference>
<evidence type="ECO:0000313" key="3">
    <source>
        <dbReference type="Proteomes" id="UP000599009"/>
    </source>
</evidence>
<sequence length="299" mass="32406">MGFRFISGGWASNWTIGGEDVRDNFSELWLGRAENCVSVEASLEKPTQTGARDRWPGWMRSLFALHPAKKAYVLGGTLLLVSLAGVALPVDDAPFRSIGWVGGLVLTFALACEAYLLIARVADAAWAKWLMVPVLIMGGALAIGDSARLVNVATGQDPELFPRATTFMAPIAALPILGFVAIVLLAFSVVAFMFTWTAQLGSKDRARERRAWFWFARFIASFAAISFVSPAVETKSGFHTGVSEWAPRLVAGLDMHIDPQCGPAPSDRVKRLNDDLVVLAQKTPAGLVFRRVECALAPQ</sequence>
<keyword evidence="1" id="KW-1133">Transmembrane helix</keyword>
<feature type="transmembrane region" description="Helical" evidence="1">
    <location>
        <begin position="97"/>
        <end position="117"/>
    </location>
</feature>